<proteinExistence type="predicted"/>
<dbReference type="GeneID" id="76835665"/>
<evidence type="ECO:0000259" key="2">
    <source>
        <dbReference type="PROSITE" id="PS51898"/>
    </source>
</evidence>
<dbReference type="GO" id="GO:0015074">
    <property type="term" value="P:DNA integration"/>
    <property type="evidence" value="ECO:0007669"/>
    <property type="project" value="InterPro"/>
</dbReference>
<dbReference type="PANTHER" id="PTHR30349:SF87">
    <property type="entry name" value="TRANSPOSASE A"/>
    <property type="match status" value="1"/>
</dbReference>
<dbReference type="SUPFAM" id="SSF56349">
    <property type="entry name" value="DNA breaking-rejoining enzymes"/>
    <property type="match status" value="1"/>
</dbReference>
<dbReference type="InterPro" id="IPR002104">
    <property type="entry name" value="Integrase_catalytic"/>
</dbReference>
<evidence type="ECO:0000313" key="3">
    <source>
        <dbReference type="EMBL" id="WAI00960.1"/>
    </source>
</evidence>
<dbReference type="PANTHER" id="PTHR30349">
    <property type="entry name" value="PHAGE INTEGRASE-RELATED"/>
    <property type="match status" value="1"/>
</dbReference>
<dbReference type="InterPro" id="IPR050090">
    <property type="entry name" value="Tyrosine_recombinase_XerCD"/>
</dbReference>
<dbReference type="AlphaFoldDB" id="A0A9X9S3S0"/>
<keyword evidence="1" id="KW-0233">DNA recombination</keyword>
<dbReference type="Gene3D" id="1.10.443.10">
    <property type="entry name" value="Intergrase catalytic core"/>
    <property type="match status" value="1"/>
</dbReference>
<keyword evidence="4" id="KW-1185">Reference proteome</keyword>
<accession>A0A9X9S3S0</accession>
<sequence>MGEMKNFRFHATNESYERYLENSISKALENGTIIQDDADLIKSHVEEIESTRHITSSRAFKIAGTLATWRRFIGPYRDNTKFDLYRAIKNLKSARQENGKPYSANTIADFVRVLKRFYKWMSAEGFSCIDPKDIEKIKNPPINTMTKTAEAMLTEDEAMQILEVCQNSRDRALFSSLYEGGFRIGELANLKWKAVKFKEHHVLVNVDGKTGRPRAVPLIISRPYLAEWKNNYPGKVEEDAFVFLALNSNRPIRYRALKKQLDVLIERAGITKKVTFHLFRHSRITHLKERGLNESEIKLMMWGNLNTDMLSTYMHLSDTHLETALEAIYEIKTPSKKTKPTIAPQQCARCGALNSPTASYCTNCGMPLSGDAEYDVEELQVLLKAIPKDKVVELLSKSLMQGNPSGT</sequence>
<evidence type="ECO:0000313" key="4">
    <source>
        <dbReference type="Proteomes" id="UP001163096"/>
    </source>
</evidence>
<feature type="domain" description="Tyr recombinase" evidence="2">
    <location>
        <begin position="147"/>
        <end position="326"/>
    </location>
</feature>
<evidence type="ECO:0000256" key="1">
    <source>
        <dbReference type="ARBA" id="ARBA00023172"/>
    </source>
</evidence>
<dbReference type="GO" id="GO:0006310">
    <property type="term" value="P:DNA recombination"/>
    <property type="evidence" value="ECO:0007669"/>
    <property type="project" value="UniProtKB-KW"/>
</dbReference>
<organism evidence="3 4">
    <name type="scientific">Methanogenium organophilum</name>
    <dbReference type="NCBI Taxonomy" id="2199"/>
    <lineage>
        <taxon>Archaea</taxon>
        <taxon>Methanobacteriati</taxon>
        <taxon>Methanobacteriota</taxon>
        <taxon>Stenosarchaea group</taxon>
        <taxon>Methanomicrobia</taxon>
        <taxon>Methanomicrobiales</taxon>
        <taxon>Methanomicrobiaceae</taxon>
        <taxon>Methanogenium</taxon>
    </lineage>
</organism>
<dbReference type="InterPro" id="IPR013762">
    <property type="entry name" value="Integrase-like_cat_sf"/>
</dbReference>
<dbReference type="PROSITE" id="PS51898">
    <property type="entry name" value="TYR_RECOMBINASE"/>
    <property type="match status" value="1"/>
</dbReference>
<dbReference type="RefSeq" id="WP_268186167.1">
    <property type="nucleotide sequence ID" value="NZ_CP113361.1"/>
</dbReference>
<protein>
    <submittedName>
        <fullName evidence="3">Site-specific integrase</fullName>
    </submittedName>
</protein>
<gene>
    <name evidence="3" type="ORF">OU421_11145</name>
</gene>
<dbReference type="EMBL" id="CP113361">
    <property type="protein sequence ID" value="WAI00960.1"/>
    <property type="molecule type" value="Genomic_DNA"/>
</dbReference>
<dbReference type="GO" id="GO:0003677">
    <property type="term" value="F:DNA binding"/>
    <property type="evidence" value="ECO:0007669"/>
    <property type="project" value="InterPro"/>
</dbReference>
<name>A0A9X9S3S0_METOG</name>
<dbReference type="InterPro" id="IPR011010">
    <property type="entry name" value="DNA_brk_join_enz"/>
</dbReference>
<dbReference type="Proteomes" id="UP001163096">
    <property type="component" value="Chromosome"/>
</dbReference>
<dbReference type="Pfam" id="PF00589">
    <property type="entry name" value="Phage_integrase"/>
    <property type="match status" value="1"/>
</dbReference>
<reference evidence="3" key="1">
    <citation type="submission" date="2022-11" db="EMBL/GenBank/DDBJ databases">
        <title>Complete genome sequence of Methanogenium organophilum DSM 3596.</title>
        <authorList>
            <person name="Chen S.-C."/>
            <person name="Lai S.-J."/>
            <person name="You Y.-T."/>
        </authorList>
    </citation>
    <scope>NUCLEOTIDE SEQUENCE</scope>
    <source>
        <strain evidence="3">DSM 3596</strain>
    </source>
</reference>
<dbReference type="CDD" id="cd00397">
    <property type="entry name" value="DNA_BRE_C"/>
    <property type="match status" value="1"/>
</dbReference>
<dbReference type="KEGG" id="mou:OU421_11145"/>